<keyword evidence="3" id="KW-0862">Zinc</keyword>
<accession>A0A8R2H902</accession>
<keyword evidence="4 5" id="KW-0238">DNA-binding</keyword>
<reference evidence="7" key="2">
    <citation type="submission" date="2022-06" db="UniProtKB">
        <authorList>
            <consortium name="EnsemblMetazoa"/>
        </authorList>
    </citation>
    <scope>IDENTIFICATION</scope>
</reference>
<dbReference type="Proteomes" id="UP000007819">
    <property type="component" value="Chromosome X"/>
</dbReference>
<dbReference type="InterPro" id="IPR006612">
    <property type="entry name" value="THAP_Znf"/>
</dbReference>
<evidence type="ECO:0000256" key="2">
    <source>
        <dbReference type="ARBA" id="ARBA00022771"/>
    </source>
</evidence>
<dbReference type="OrthoDB" id="5982876at2759"/>
<dbReference type="GO" id="GO:0043565">
    <property type="term" value="F:sequence-specific DNA binding"/>
    <property type="evidence" value="ECO:0007669"/>
    <property type="project" value="InterPro"/>
</dbReference>
<name>A0A8R2H902_ACYPI</name>
<dbReference type="GeneID" id="100574215"/>
<dbReference type="GO" id="GO:0008270">
    <property type="term" value="F:zinc ion binding"/>
    <property type="evidence" value="ECO:0007669"/>
    <property type="project" value="UniProtKB-KW"/>
</dbReference>
<dbReference type="PROSITE" id="PS50950">
    <property type="entry name" value="ZF_THAP"/>
    <property type="match status" value="1"/>
</dbReference>
<dbReference type="SMART" id="SM00980">
    <property type="entry name" value="THAP"/>
    <property type="match status" value="1"/>
</dbReference>
<dbReference type="InterPro" id="IPR026516">
    <property type="entry name" value="THAP1/10"/>
</dbReference>
<dbReference type="EnsemblMetazoa" id="XM_016805940.1">
    <property type="protein sequence ID" value="XP_016661429.1"/>
    <property type="gene ID" value="LOC100574215"/>
</dbReference>
<dbReference type="SUPFAM" id="SSF57716">
    <property type="entry name" value="Glucocorticoid receptor-like (DNA-binding domain)"/>
    <property type="match status" value="1"/>
</dbReference>
<dbReference type="AlphaFoldDB" id="A0A8R2H902"/>
<evidence type="ECO:0000256" key="4">
    <source>
        <dbReference type="ARBA" id="ARBA00023125"/>
    </source>
</evidence>
<evidence type="ECO:0000259" key="6">
    <source>
        <dbReference type="PROSITE" id="PS50950"/>
    </source>
</evidence>
<dbReference type="RefSeq" id="XP_016661429.1">
    <property type="nucleotide sequence ID" value="XM_016805940.1"/>
</dbReference>
<dbReference type="KEGG" id="api:100574215"/>
<dbReference type="SMART" id="SM00692">
    <property type="entry name" value="DM3"/>
    <property type="match status" value="1"/>
</dbReference>
<evidence type="ECO:0000256" key="5">
    <source>
        <dbReference type="PROSITE-ProRule" id="PRU00309"/>
    </source>
</evidence>
<keyword evidence="1" id="KW-0479">Metal-binding</keyword>
<dbReference type="PANTHER" id="PTHR46600">
    <property type="entry name" value="THAP DOMAIN-CONTAINING"/>
    <property type="match status" value="1"/>
</dbReference>
<evidence type="ECO:0000313" key="7">
    <source>
        <dbReference type="EnsemblMetazoa" id="XP_016661429.1"/>
    </source>
</evidence>
<keyword evidence="2 5" id="KW-0863">Zinc-finger</keyword>
<dbReference type="PANTHER" id="PTHR46600:SF11">
    <property type="entry name" value="THAP DOMAIN-CONTAINING PROTEIN 10"/>
    <property type="match status" value="1"/>
</dbReference>
<evidence type="ECO:0000256" key="1">
    <source>
        <dbReference type="ARBA" id="ARBA00022723"/>
    </source>
</evidence>
<evidence type="ECO:0000256" key="3">
    <source>
        <dbReference type="ARBA" id="ARBA00022833"/>
    </source>
</evidence>
<organism evidence="7 8">
    <name type="scientific">Acyrthosiphon pisum</name>
    <name type="common">Pea aphid</name>
    <dbReference type="NCBI Taxonomy" id="7029"/>
    <lineage>
        <taxon>Eukaryota</taxon>
        <taxon>Metazoa</taxon>
        <taxon>Ecdysozoa</taxon>
        <taxon>Arthropoda</taxon>
        <taxon>Hexapoda</taxon>
        <taxon>Insecta</taxon>
        <taxon>Pterygota</taxon>
        <taxon>Neoptera</taxon>
        <taxon>Paraneoptera</taxon>
        <taxon>Hemiptera</taxon>
        <taxon>Sternorrhyncha</taxon>
        <taxon>Aphidomorpha</taxon>
        <taxon>Aphidoidea</taxon>
        <taxon>Aphididae</taxon>
        <taxon>Macrosiphini</taxon>
        <taxon>Acyrthosiphon</taxon>
    </lineage>
</organism>
<keyword evidence="8" id="KW-1185">Reference proteome</keyword>
<proteinExistence type="predicted"/>
<feature type="domain" description="THAP-type" evidence="6">
    <location>
        <begin position="69"/>
        <end position="156"/>
    </location>
</feature>
<dbReference type="Pfam" id="PF05485">
    <property type="entry name" value="THAP"/>
    <property type="match status" value="1"/>
</dbReference>
<evidence type="ECO:0000313" key="8">
    <source>
        <dbReference type="Proteomes" id="UP000007819"/>
    </source>
</evidence>
<reference evidence="8" key="1">
    <citation type="submission" date="2010-06" db="EMBL/GenBank/DDBJ databases">
        <authorList>
            <person name="Jiang H."/>
            <person name="Abraham K."/>
            <person name="Ali S."/>
            <person name="Alsbrooks S.L."/>
            <person name="Anim B.N."/>
            <person name="Anosike U.S."/>
            <person name="Attaway T."/>
            <person name="Bandaranaike D.P."/>
            <person name="Battles P.K."/>
            <person name="Bell S.N."/>
            <person name="Bell A.V."/>
            <person name="Beltran B."/>
            <person name="Bickham C."/>
            <person name="Bustamante Y."/>
            <person name="Caleb T."/>
            <person name="Canada A."/>
            <person name="Cardenas V."/>
            <person name="Carter K."/>
            <person name="Chacko J."/>
            <person name="Chandrabose M.N."/>
            <person name="Chavez D."/>
            <person name="Chavez A."/>
            <person name="Chen L."/>
            <person name="Chu H.-S."/>
            <person name="Claassen K.J."/>
            <person name="Cockrell R."/>
            <person name="Collins M."/>
            <person name="Cooper J.A."/>
            <person name="Cree A."/>
            <person name="Curry S.M."/>
            <person name="Da Y."/>
            <person name="Dao M.D."/>
            <person name="Das B."/>
            <person name="Davila M.-L."/>
            <person name="Davy-Carroll L."/>
            <person name="Denson S."/>
            <person name="Dinh H."/>
            <person name="Ebong V.E."/>
            <person name="Edwards J.R."/>
            <person name="Egan A."/>
            <person name="El-Daye J."/>
            <person name="Escobedo L."/>
            <person name="Fernandez S."/>
            <person name="Fernando P.R."/>
            <person name="Flagg N."/>
            <person name="Forbes L.D."/>
            <person name="Fowler R.G."/>
            <person name="Fu Q."/>
            <person name="Gabisi R.A."/>
            <person name="Ganer J."/>
            <person name="Garbino Pronczuk A."/>
            <person name="Garcia R.M."/>
            <person name="Garner T."/>
            <person name="Garrett T.E."/>
            <person name="Gonzalez D.A."/>
            <person name="Hamid H."/>
            <person name="Hawkins E.S."/>
            <person name="Hirani K."/>
            <person name="Hogues M.E."/>
            <person name="Hollins B."/>
            <person name="Hsiao C.-H."/>
            <person name="Jabil R."/>
            <person name="James M.L."/>
            <person name="Jhangiani S.N."/>
            <person name="Johnson B."/>
            <person name="Johnson Q."/>
            <person name="Joshi V."/>
            <person name="Kalu J.B."/>
            <person name="Kam C."/>
            <person name="Kashfia A."/>
            <person name="Keebler J."/>
            <person name="Kisamo H."/>
            <person name="Kovar C.L."/>
            <person name="Lago L.A."/>
            <person name="Lai C.-Y."/>
            <person name="Laidlaw J."/>
            <person name="Lara F."/>
            <person name="Le T.-K."/>
            <person name="Lee S.L."/>
            <person name="Legall F.H."/>
            <person name="Lemon S.J."/>
            <person name="Lewis L.R."/>
            <person name="Li B."/>
            <person name="Liu Y."/>
            <person name="Liu Y.-S."/>
            <person name="Lopez J."/>
            <person name="Lozado R.J."/>
            <person name="Lu J."/>
            <person name="Madu R.C."/>
            <person name="Maheshwari M."/>
            <person name="Maheshwari R."/>
            <person name="Malloy K."/>
            <person name="Martinez E."/>
            <person name="Mathew T."/>
            <person name="Mercado I.C."/>
            <person name="Mercado C."/>
            <person name="Meyer B."/>
            <person name="Montgomery K."/>
            <person name="Morgan M.B."/>
            <person name="Munidasa M."/>
            <person name="Nazareth L.V."/>
            <person name="Nelson J."/>
            <person name="Ng B.M."/>
            <person name="Nguyen N.B."/>
            <person name="Nguyen P.Q."/>
            <person name="Nguyen T."/>
            <person name="Obregon M."/>
            <person name="Okwuonu G.O."/>
            <person name="Onwere C.G."/>
            <person name="Orozco G."/>
            <person name="Parra A."/>
            <person name="Patel S."/>
            <person name="Patil S."/>
            <person name="Perez A."/>
            <person name="Perez Y."/>
            <person name="Pham C."/>
            <person name="Primus E.L."/>
            <person name="Pu L.-L."/>
            <person name="Puazo M."/>
            <person name="Qin X."/>
            <person name="Quiroz J.B."/>
            <person name="Reese J."/>
            <person name="Richards S."/>
            <person name="Rives C.M."/>
            <person name="Robberts R."/>
            <person name="Ruiz S.J."/>
            <person name="Ruiz M.J."/>
            <person name="Santibanez J."/>
            <person name="Schneider B.W."/>
            <person name="Sisson I."/>
            <person name="Smith M."/>
            <person name="Sodergren E."/>
            <person name="Song X.-Z."/>
            <person name="Song B.B."/>
            <person name="Summersgill H."/>
            <person name="Thelus R."/>
            <person name="Thornton R.D."/>
            <person name="Trejos Z.Y."/>
            <person name="Usmani K."/>
            <person name="Vattathil S."/>
            <person name="Villasana D."/>
            <person name="Walker D.L."/>
            <person name="Wang S."/>
            <person name="Wang K."/>
            <person name="White C.S."/>
            <person name="Williams A.C."/>
            <person name="Williamson J."/>
            <person name="Wilson K."/>
            <person name="Woghiren I.O."/>
            <person name="Woodworth J.R."/>
            <person name="Worley K.C."/>
            <person name="Wright R.A."/>
            <person name="Wu W."/>
            <person name="Young L."/>
            <person name="Zhang L."/>
            <person name="Zhang J."/>
            <person name="Zhu Y."/>
            <person name="Muzny D.M."/>
            <person name="Weinstock G."/>
            <person name="Gibbs R.A."/>
        </authorList>
    </citation>
    <scope>NUCLEOTIDE SEQUENCE [LARGE SCALE GENOMIC DNA]</scope>
    <source>
        <strain evidence="8">LSR1</strain>
    </source>
</reference>
<protein>
    <recommendedName>
        <fullName evidence="6">THAP-type domain-containing protein</fullName>
    </recommendedName>
</protein>
<sequence length="204" mass="22882">MGDSEFECPVYGSYAAQSNDVETGNNVILPMEQNIREENIENAVVNNFKSPRRSLRLTRNNEDMSNKNIPDHTSGSGLRCSVKNCFNRHSKILSLFGYSKDFTLRKKWIEKCEIKKGPAKIVKPCTRVCITHFELECFKNTALKNRLKPGAIPSLFFDSGNTKISMVSKLSKSSISCKSTIRKYNKATTSKSMVGQPNKATTAK</sequence>